<name>A0ABZ2XSM5_9RHOB</name>
<dbReference type="RefSeq" id="WP_406647035.1">
    <property type="nucleotide sequence ID" value="NZ_CP123584.1"/>
</dbReference>
<proteinExistence type="predicted"/>
<dbReference type="InterPro" id="IPR023157">
    <property type="entry name" value="AGR-C-984p-like_sf"/>
</dbReference>
<reference evidence="1 2" key="1">
    <citation type="submission" date="2023-04" db="EMBL/GenBank/DDBJ databases">
        <title>Complete genome sequence of Alisedimentitalea scapharcae.</title>
        <authorList>
            <person name="Rong J.-C."/>
            <person name="Yi M.-L."/>
            <person name="Zhao Q."/>
        </authorList>
    </citation>
    <scope>NUCLEOTIDE SEQUENCE [LARGE SCALE GENOMIC DNA]</scope>
    <source>
        <strain evidence="1 2">KCTC 42119</strain>
    </source>
</reference>
<dbReference type="Gene3D" id="1.10.3700.10">
    <property type="entry name" value="AGR C 984p-like"/>
    <property type="match status" value="1"/>
</dbReference>
<organism evidence="1 2">
    <name type="scientific">Aliisedimentitalea scapharcae</name>
    <dbReference type="NCBI Taxonomy" id="1524259"/>
    <lineage>
        <taxon>Bacteria</taxon>
        <taxon>Pseudomonadati</taxon>
        <taxon>Pseudomonadota</taxon>
        <taxon>Alphaproteobacteria</taxon>
        <taxon>Rhodobacterales</taxon>
        <taxon>Roseobacteraceae</taxon>
        <taxon>Aliisedimentitalea</taxon>
    </lineage>
</organism>
<sequence length="266" mass="29385">MTLQPIIPAGGIQGWRFLQQTYDRQFSSFSKDPVLKRDTEYFAENIGAVQSAEDLVSDRRLLRVALGAFGLEDDINNRYFVQKILSDGTSAEDALANRLADERYKDFSDAFGFGPSSVQKTVNSTDMQNIVDRFREQSFEVAVGEQNNDMRLALNMQRSLKDLATGDMSEDAKWFTVMGNPPLRQVFETALGLPSATGQLDIDQQLGIFKDRAAANFGSSTFAQFSTDAGIEDVTIRFLARSQISQIGASVSSASTALILLQNSNF</sequence>
<dbReference type="Proteomes" id="UP001623232">
    <property type="component" value="Chromosome"/>
</dbReference>
<dbReference type="SUPFAM" id="SSF158837">
    <property type="entry name" value="AGR C 984p-like"/>
    <property type="match status" value="1"/>
</dbReference>
<protein>
    <submittedName>
        <fullName evidence="1">DUF1217 domain-containing protein</fullName>
    </submittedName>
</protein>
<keyword evidence="2" id="KW-1185">Reference proteome</keyword>
<evidence type="ECO:0000313" key="2">
    <source>
        <dbReference type="Proteomes" id="UP001623232"/>
    </source>
</evidence>
<dbReference type="InterPro" id="IPR010626">
    <property type="entry name" value="DUF1217"/>
</dbReference>
<accession>A0ABZ2XSM5</accession>
<gene>
    <name evidence="1" type="ORF">QEZ52_00725</name>
</gene>
<dbReference type="Pfam" id="PF06748">
    <property type="entry name" value="DUF1217"/>
    <property type="match status" value="1"/>
</dbReference>
<dbReference type="EMBL" id="CP123584">
    <property type="protein sequence ID" value="WZK89104.1"/>
    <property type="molecule type" value="Genomic_DNA"/>
</dbReference>
<evidence type="ECO:0000313" key="1">
    <source>
        <dbReference type="EMBL" id="WZK89104.1"/>
    </source>
</evidence>